<dbReference type="AlphaFoldDB" id="A0A1S9E0P2"/>
<dbReference type="SMART" id="SM00066">
    <property type="entry name" value="GAL4"/>
    <property type="match status" value="1"/>
</dbReference>
<evidence type="ECO:0000256" key="2">
    <source>
        <dbReference type="ARBA" id="ARBA00023125"/>
    </source>
</evidence>
<dbReference type="PROSITE" id="PS00463">
    <property type="entry name" value="ZN2_CY6_FUNGAL_1"/>
    <property type="match status" value="1"/>
</dbReference>
<dbReference type="InterPro" id="IPR036864">
    <property type="entry name" value="Zn2-C6_fun-type_DNA-bd_sf"/>
</dbReference>
<feature type="compositionally biased region" description="Polar residues" evidence="5">
    <location>
        <begin position="115"/>
        <end position="124"/>
    </location>
</feature>
<dbReference type="GO" id="GO:0009893">
    <property type="term" value="P:positive regulation of metabolic process"/>
    <property type="evidence" value="ECO:0007669"/>
    <property type="project" value="UniProtKB-ARBA"/>
</dbReference>
<keyword evidence="2 7" id="KW-0238">DNA-binding</keyword>
<evidence type="ECO:0000259" key="6">
    <source>
        <dbReference type="PROSITE" id="PS50048"/>
    </source>
</evidence>
<sequence length="557" mass="62039">MSARRHRSAVACQHCRQRKVRCSFTVTGVPCIGCTQDGTECIIPQGKAQTTYNELNVIRPRIRQVVPHIRQNGPENSPRIAEGSRRSMPPRPSASTDTFTIAPITPQIERPRSVGGTNDINTSPEENRSLDEERTGAEIATAALGRNRRAGQAPFYTGESPGFGSVLDLCSPPQQPVQRHILLQPKRSIPLSAEDREYLQYKGVFNLPRSDTCDELLRAYFHHVHPIVPVVDATSVLSSYPNHGFTSLPIFGLVGFLNPRKAAAPLRIDLRDCDTVMPSSVDMLSDMTGLPEAVASAYIPTDLPRLADCWVTMIHLSKLLGDVLSLSYRPLGPHPSLQQVEATETEILLFQFPDNSDADRSRLATFYMYHLQLHYQALLITFYRPYITKVPEGLPVAQQQAWRSQIRNKMDAAALQTNSIVDNLAREKLLEFGGPMTPPLLVPAMQVHLLNCKSSDGFIRRLGLNKLELCMMILEQMQHTYPSASIFRGIFLGAIRQVFPDYMVQPSKPGTAAPEYPILQDAPLDDPAASMVISDDVIGALMDEASTYNFWETFSWM</sequence>
<dbReference type="PROSITE" id="PS50048">
    <property type="entry name" value="ZN2_CY6_FUNGAL_2"/>
    <property type="match status" value="1"/>
</dbReference>
<dbReference type="OrthoDB" id="4161332at2759"/>
<reference evidence="7 8" key="1">
    <citation type="submission" date="2016-10" db="EMBL/GenBank/DDBJ databases">
        <title>Genome sequencing of Aspergillus oryzae BCC7051.</title>
        <authorList>
            <person name="Thammarongtham C."/>
            <person name="Vorapreeda T."/>
            <person name="Nookaew I."/>
            <person name="Srisuk T."/>
            <person name="Land M."/>
            <person name="Jeennor S."/>
            <person name="Laoteng K."/>
        </authorList>
    </citation>
    <scope>NUCLEOTIDE SEQUENCE [LARGE SCALE GENOMIC DNA]</scope>
    <source>
        <strain evidence="7 8">BCC7051</strain>
    </source>
</reference>
<feature type="domain" description="Zn(2)-C6 fungal-type" evidence="6">
    <location>
        <begin position="11"/>
        <end position="43"/>
    </location>
</feature>
<dbReference type="InterPro" id="IPR052761">
    <property type="entry name" value="Fungal_Detox/Toxin_TFs"/>
</dbReference>
<evidence type="ECO:0000256" key="4">
    <source>
        <dbReference type="ARBA" id="ARBA00023242"/>
    </source>
</evidence>
<dbReference type="Gene3D" id="4.10.240.10">
    <property type="entry name" value="Zn(2)-C6 fungal-type DNA-binding domain"/>
    <property type="match status" value="1"/>
</dbReference>
<evidence type="ECO:0000256" key="5">
    <source>
        <dbReference type="SAM" id="MobiDB-lite"/>
    </source>
</evidence>
<evidence type="ECO:0000256" key="3">
    <source>
        <dbReference type="ARBA" id="ARBA00023163"/>
    </source>
</evidence>
<dbReference type="VEuPathDB" id="FungiDB:AO090026000412"/>
<feature type="region of interest" description="Disordered" evidence="5">
    <location>
        <begin position="69"/>
        <end position="133"/>
    </location>
</feature>
<proteinExistence type="predicted"/>
<dbReference type="GO" id="GO:0000981">
    <property type="term" value="F:DNA-binding transcription factor activity, RNA polymerase II-specific"/>
    <property type="evidence" value="ECO:0007669"/>
    <property type="project" value="InterPro"/>
</dbReference>
<protein>
    <submittedName>
        <fullName evidence="7">Zn(2)-C6 fungal-type DNA-binding domain</fullName>
    </submittedName>
</protein>
<keyword evidence="1" id="KW-0805">Transcription regulation</keyword>
<gene>
    <name evidence="7" type="ORF">OAory_01034670</name>
</gene>
<dbReference type="PANTHER" id="PTHR47425:SF3">
    <property type="entry name" value="ZN(II)2CYS6 TRANSCRIPTION FACTOR (EUROFUNG)"/>
    <property type="match status" value="1"/>
</dbReference>
<organism evidence="7 8">
    <name type="scientific">Aspergillus oryzae</name>
    <name type="common">Yellow koji mold</name>
    <dbReference type="NCBI Taxonomy" id="5062"/>
    <lineage>
        <taxon>Eukaryota</taxon>
        <taxon>Fungi</taxon>
        <taxon>Dikarya</taxon>
        <taxon>Ascomycota</taxon>
        <taxon>Pezizomycotina</taxon>
        <taxon>Eurotiomycetes</taxon>
        <taxon>Eurotiomycetidae</taxon>
        <taxon>Eurotiales</taxon>
        <taxon>Aspergillaceae</taxon>
        <taxon>Aspergillus</taxon>
        <taxon>Aspergillus subgen. Circumdati</taxon>
    </lineage>
</organism>
<dbReference type="EMBL" id="MKZY01000001">
    <property type="protein sequence ID" value="OOO14872.1"/>
    <property type="molecule type" value="Genomic_DNA"/>
</dbReference>
<dbReference type="eggNOG" id="ENOG502SI2M">
    <property type="taxonomic scope" value="Eukaryota"/>
</dbReference>
<evidence type="ECO:0000313" key="8">
    <source>
        <dbReference type="Proteomes" id="UP000190312"/>
    </source>
</evidence>
<dbReference type="GO" id="GO:0003677">
    <property type="term" value="F:DNA binding"/>
    <property type="evidence" value="ECO:0007669"/>
    <property type="project" value="UniProtKB-KW"/>
</dbReference>
<keyword evidence="3" id="KW-0804">Transcription</keyword>
<dbReference type="CDD" id="cd12148">
    <property type="entry name" value="fungal_TF_MHR"/>
    <property type="match status" value="1"/>
</dbReference>
<dbReference type="PANTHER" id="PTHR47425">
    <property type="entry name" value="FARB-RELATED"/>
    <property type="match status" value="1"/>
</dbReference>
<dbReference type="SUPFAM" id="SSF57701">
    <property type="entry name" value="Zn2/Cys6 DNA-binding domain"/>
    <property type="match status" value="1"/>
</dbReference>
<evidence type="ECO:0000256" key="1">
    <source>
        <dbReference type="ARBA" id="ARBA00023015"/>
    </source>
</evidence>
<dbReference type="GO" id="GO:0008270">
    <property type="term" value="F:zinc ion binding"/>
    <property type="evidence" value="ECO:0007669"/>
    <property type="project" value="InterPro"/>
</dbReference>
<dbReference type="Proteomes" id="UP000190312">
    <property type="component" value="Unassembled WGS sequence"/>
</dbReference>
<dbReference type="Pfam" id="PF00172">
    <property type="entry name" value="Zn_clus"/>
    <property type="match status" value="1"/>
</dbReference>
<name>A0A1S9E0P2_ASPOZ</name>
<accession>A0A1S9E0P2</accession>
<evidence type="ECO:0000313" key="7">
    <source>
        <dbReference type="EMBL" id="OOO14872.1"/>
    </source>
</evidence>
<comment type="caution">
    <text evidence="7">The sequence shown here is derived from an EMBL/GenBank/DDBJ whole genome shotgun (WGS) entry which is preliminary data.</text>
</comment>
<dbReference type="InterPro" id="IPR001138">
    <property type="entry name" value="Zn2Cys6_DnaBD"/>
</dbReference>
<dbReference type="CDD" id="cd00067">
    <property type="entry name" value="GAL4"/>
    <property type="match status" value="1"/>
</dbReference>
<keyword evidence="4" id="KW-0539">Nucleus</keyword>